<dbReference type="AlphaFoldDB" id="A0A5K3EP42"/>
<reference evidence="1" key="1">
    <citation type="submission" date="2019-11" db="UniProtKB">
        <authorList>
            <consortium name="WormBaseParasite"/>
        </authorList>
    </citation>
    <scope>IDENTIFICATION</scope>
</reference>
<evidence type="ECO:0000313" key="1">
    <source>
        <dbReference type="WBParaSite" id="MCU_001658-RA"/>
    </source>
</evidence>
<proteinExistence type="predicted"/>
<dbReference type="WBParaSite" id="MCU_001658-RA">
    <property type="protein sequence ID" value="MCU_001658-RA"/>
    <property type="gene ID" value="MCU_001658"/>
</dbReference>
<accession>A0A5K3EP42</accession>
<protein>
    <submittedName>
        <fullName evidence="1">HAUS augmin-like complex subunit 2</fullName>
    </submittedName>
</protein>
<organism evidence="1">
    <name type="scientific">Mesocestoides corti</name>
    <name type="common">Flatworm</name>
    <dbReference type="NCBI Taxonomy" id="53468"/>
    <lineage>
        <taxon>Eukaryota</taxon>
        <taxon>Metazoa</taxon>
        <taxon>Spiralia</taxon>
        <taxon>Lophotrochozoa</taxon>
        <taxon>Platyhelminthes</taxon>
        <taxon>Cestoda</taxon>
        <taxon>Eucestoda</taxon>
        <taxon>Cyclophyllidea</taxon>
        <taxon>Mesocestoididae</taxon>
        <taxon>Mesocestoides</taxon>
    </lineage>
</organism>
<name>A0A5K3EP42_MESCO</name>
<sequence>MGSYSPERLKKLPEFLKQFHDNRIGFDSLRFFKRKLRFVEEELHTAKADYVFQNCKLHRLRAKTSLLLHQMTQILLDIESIEIDTGKWLLKYAITATEVNELRCNLSEIDRRLSKASTNQEALANLTAIVQIPKTSSF</sequence>